<evidence type="ECO:0000313" key="3">
    <source>
        <dbReference type="EMBL" id="AZZ40792.1"/>
    </source>
</evidence>
<dbReference type="KEGG" id="aji:C0Z10_08115"/>
<dbReference type="InterPro" id="IPR001451">
    <property type="entry name" value="Hexapep"/>
</dbReference>
<name>A0A3T0S386_9ACTN</name>
<keyword evidence="1" id="KW-0808">Transferase</keyword>
<evidence type="ECO:0000313" key="4">
    <source>
        <dbReference type="Proteomes" id="UP000285875"/>
    </source>
</evidence>
<dbReference type="PROSITE" id="PS00101">
    <property type="entry name" value="HEXAPEP_TRANSFERASES"/>
    <property type="match status" value="1"/>
</dbReference>
<evidence type="ECO:0000256" key="1">
    <source>
        <dbReference type="ARBA" id="ARBA00022679"/>
    </source>
</evidence>
<organism evidence="3 4">
    <name type="scientific">Acidipropionibacterium jensenii</name>
    <dbReference type="NCBI Taxonomy" id="1749"/>
    <lineage>
        <taxon>Bacteria</taxon>
        <taxon>Bacillati</taxon>
        <taxon>Actinomycetota</taxon>
        <taxon>Actinomycetes</taxon>
        <taxon>Propionibacteriales</taxon>
        <taxon>Propionibacteriaceae</taxon>
        <taxon>Acidipropionibacterium</taxon>
    </lineage>
</organism>
<protein>
    <recommendedName>
        <fullName evidence="5">Acyltransferase</fullName>
    </recommendedName>
</protein>
<evidence type="ECO:0008006" key="5">
    <source>
        <dbReference type="Google" id="ProtNLM"/>
    </source>
</evidence>
<accession>A0A3T0S386</accession>
<dbReference type="SUPFAM" id="SSF51161">
    <property type="entry name" value="Trimeric LpxA-like enzymes"/>
    <property type="match status" value="1"/>
</dbReference>
<dbReference type="InterPro" id="IPR051159">
    <property type="entry name" value="Hexapeptide_acetyltransf"/>
</dbReference>
<dbReference type="InterPro" id="IPR011004">
    <property type="entry name" value="Trimer_LpxA-like_sf"/>
</dbReference>
<dbReference type="EMBL" id="CP025570">
    <property type="protein sequence ID" value="AZZ40792.1"/>
    <property type="molecule type" value="Genomic_DNA"/>
</dbReference>
<proteinExistence type="predicted"/>
<sequence>MISTGVCITSAAHGSVICEIPFVRQSERLRGVSIGENCWIAANAVVIDGVTIGANSVIGAGAVVTRTIPSGVFAAGVPARVLGELGQV</sequence>
<evidence type="ECO:0000256" key="2">
    <source>
        <dbReference type="ARBA" id="ARBA00022737"/>
    </source>
</evidence>
<dbReference type="PANTHER" id="PTHR23416">
    <property type="entry name" value="SIALIC ACID SYNTHASE-RELATED"/>
    <property type="match status" value="1"/>
</dbReference>
<keyword evidence="2" id="KW-0677">Repeat</keyword>
<gene>
    <name evidence="3" type="ORF">C0Z10_08115</name>
</gene>
<dbReference type="InterPro" id="IPR018357">
    <property type="entry name" value="Hexapep_transf_CS"/>
</dbReference>
<reference evidence="4" key="1">
    <citation type="submission" date="2017-12" db="EMBL/GenBank/DDBJ databases">
        <title>Whole genome sequencing of Acidipropionibacterium jensenii strains JS279 and JS280.</title>
        <authorList>
            <person name="Deptula P."/>
            <person name="Laine P."/>
            <person name="Smolander O.-P."/>
            <person name="Paulin L."/>
            <person name="Auvinen P."/>
            <person name="Varmanen P."/>
        </authorList>
    </citation>
    <scope>NUCLEOTIDE SEQUENCE [LARGE SCALE GENOMIC DNA]</scope>
    <source>
        <strain evidence="4">JS280</strain>
    </source>
</reference>
<dbReference type="Proteomes" id="UP000285875">
    <property type="component" value="Chromosome"/>
</dbReference>
<dbReference type="AlphaFoldDB" id="A0A3T0S386"/>
<dbReference type="GO" id="GO:0016740">
    <property type="term" value="F:transferase activity"/>
    <property type="evidence" value="ECO:0007669"/>
    <property type="project" value="UniProtKB-KW"/>
</dbReference>
<dbReference type="Gene3D" id="2.160.10.10">
    <property type="entry name" value="Hexapeptide repeat proteins"/>
    <property type="match status" value="1"/>
</dbReference>
<dbReference type="Pfam" id="PF00132">
    <property type="entry name" value="Hexapep"/>
    <property type="match status" value="1"/>
</dbReference>